<reference evidence="2 3" key="1">
    <citation type="submission" date="2016-10" db="EMBL/GenBank/DDBJ databases">
        <authorList>
            <person name="Varghese N."/>
            <person name="Submissions S."/>
        </authorList>
    </citation>
    <scope>NUCLEOTIDE SEQUENCE [LARGE SCALE GENOMIC DNA]</scope>
    <source>
        <strain evidence="2 3">Sb17</strain>
    </source>
</reference>
<dbReference type="RefSeq" id="WP_074601725.1">
    <property type="nucleotide sequence ID" value="NZ_FNMW01000001.1"/>
</dbReference>
<keyword evidence="1" id="KW-0472">Membrane</keyword>
<dbReference type="Proteomes" id="UP000182107">
    <property type="component" value="Unassembled WGS sequence"/>
</dbReference>
<gene>
    <name evidence="2" type="ORF">SAMN05216415_0334</name>
</gene>
<evidence type="ECO:0000313" key="2">
    <source>
        <dbReference type="EMBL" id="SDW26208.1"/>
    </source>
</evidence>
<accession>A0AAE8L305</accession>
<evidence type="ECO:0000313" key="3">
    <source>
        <dbReference type="Proteomes" id="UP000182107"/>
    </source>
</evidence>
<dbReference type="EMBL" id="FNMW01000001">
    <property type="protein sequence ID" value="SDW26208.1"/>
    <property type="molecule type" value="Genomic_DNA"/>
</dbReference>
<name>A0AAE8L305_STREI</name>
<feature type="transmembrane region" description="Helical" evidence="1">
    <location>
        <begin position="275"/>
        <end position="296"/>
    </location>
</feature>
<feature type="transmembrane region" description="Helical" evidence="1">
    <location>
        <begin position="236"/>
        <end position="255"/>
    </location>
</feature>
<keyword evidence="1" id="KW-0812">Transmembrane</keyword>
<evidence type="ECO:0000256" key="1">
    <source>
        <dbReference type="SAM" id="Phobius"/>
    </source>
</evidence>
<dbReference type="AlphaFoldDB" id="A0AAE8L305"/>
<comment type="caution">
    <text evidence="2">The sequence shown here is derived from an EMBL/GenBank/DDBJ whole genome shotgun (WGS) entry which is preliminary data.</text>
</comment>
<protein>
    <submittedName>
        <fullName evidence="2">Uncharacterized protein</fullName>
    </submittedName>
</protein>
<proteinExistence type="predicted"/>
<sequence>MVLDDKMLEKVDESAVLARRLIMGEERDNDKIFEKAMEYGVGIYLVESEDYDAFSKIENNKPVIYLNKTLDESRRIYATAYELGMIFLGSASKWMTPSYLKETQKLVHIYYKNKDIKNQQDDDKVGERFANVFLFKAAELSKNEIEEKLKSSVSKFYNYEKELGLLASGRISLDKDINKPTISDYEFDEKVEHNRIDYHEVILKEKAKQHELTNKWIGGLINPLLKEINAKNTFRPFILIVYALYFFKITCWIIEKINFLQKGGFTDNETSIVNFLITGLFANLVGLVMVIFKYLFDENNTSFKGLNDLISKVIQHEEGNSDK</sequence>
<organism evidence="2 3">
    <name type="scientific">Streptococcus equinus</name>
    <name type="common">Streptococcus bovis</name>
    <dbReference type="NCBI Taxonomy" id="1335"/>
    <lineage>
        <taxon>Bacteria</taxon>
        <taxon>Bacillati</taxon>
        <taxon>Bacillota</taxon>
        <taxon>Bacilli</taxon>
        <taxon>Lactobacillales</taxon>
        <taxon>Streptococcaceae</taxon>
        <taxon>Streptococcus</taxon>
    </lineage>
</organism>
<keyword evidence="1" id="KW-1133">Transmembrane helix</keyword>